<dbReference type="HOGENOM" id="CLU_609556_0_0_11"/>
<evidence type="ECO:0000256" key="1">
    <source>
        <dbReference type="SAM" id="MobiDB-lite"/>
    </source>
</evidence>
<dbReference type="GO" id="GO:0046872">
    <property type="term" value="F:metal ion binding"/>
    <property type="evidence" value="ECO:0007669"/>
    <property type="project" value="InterPro"/>
</dbReference>
<feature type="compositionally biased region" description="Low complexity" evidence="1">
    <location>
        <begin position="419"/>
        <end position="449"/>
    </location>
</feature>
<keyword evidence="4" id="KW-1185">Reference proteome</keyword>
<dbReference type="RefSeq" id="WP_012868271.1">
    <property type="nucleotide sequence ID" value="NC_013521.1"/>
</dbReference>
<sequence length="449" mass="45451">MSADLLTVAPLDLVSERAPGGQLLTAVHVPGAQTVEIRVSVELPRADDTDSAHAEVLGRCLLSAHGTARRAGLLGAEVSAGADPRRLTVAASSSVEAWRTTLALLVEALAEPRATPDAVRLASGATARAALRALSSPGMLARSALHDLLWGDRAPSRFDVPTPAALGQVSAGSVTDYARRHLAGAHVSVVVGAPLVPHAAWEAAAGVLGDWSTTATRAETADLPPPGPPGSTVVEGAAPGRAGLRLMLRSPGRDHPGYAAARLSAAVLGGGPASRLSRSLRDELGVVYGVNHSTETVAREVFDVVDLELREPDVDAALGALAEAVRLPPSDGEVRRVRRRTLGAQLVARSSLAATVASVADLVADGLGPTWLDEHAEAVAAVPTEDVQADAAVRLPPDAGWRALVTPTGTATPGPPDAPANVTSPGSASPPGSTAPTTPTSTTSTGGPA</sequence>
<feature type="domain" description="Peptidase M16 C-terminal" evidence="2">
    <location>
        <begin position="169"/>
        <end position="296"/>
    </location>
</feature>
<dbReference type="AlphaFoldDB" id="D1BDY2"/>
<dbReference type="InterPro" id="IPR011249">
    <property type="entry name" value="Metalloenz_LuxS/M16"/>
</dbReference>
<dbReference type="InterPro" id="IPR007863">
    <property type="entry name" value="Peptidase_M16_C"/>
</dbReference>
<protein>
    <submittedName>
        <fullName evidence="3">Predicted Zn-dependent peptidase</fullName>
    </submittedName>
</protein>
<reference evidence="3 4" key="1">
    <citation type="journal article" date="2009" name="Stand. Genomic Sci.">
        <title>Complete genome sequence of Sanguibacter keddieii type strain (ST-74).</title>
        <authorList>
            <person name="Ivanova N."/>
            <person name="Sikorski J."/>
            <person name="Sims D."/>
            <person name="Brettin T."/>
            <person name="Detter J.C."/>
            <person name="Han C."/>
            <person name="Lapidus A."/>
            <person name="Copeland A."/>
            <person name="Glavina Del Rio T."/>
            <person name="Nolan M."/>
            <person name="Chen F."/>
            <person name="Lucas S."/>
            <person name="Tice H."/>
            <person name="Cheng J.F."/>
            <person name="Bruce D."/>
            <person name="Goodwin L."/>
            <person name="Pitluck S."/>
            <person name="Pati A."/>
            <person name="Mavromatis K."/>
            <person name="Chen A."/>
            <person name="Palaniappan K."/>
            <person name="D'haeseleer P."/>
            <person name="Chain P."/>
            <person name="Bristow J."/>
            <person name="Eisen J.A."/>
            <person name="Markowitz V."/>
            <person name="Hugenholtz P."/>
            <person name="Goker M."/>
            <person name="Pukall R."/>
            <person name="Klenk H.P."/>
            <person name="Kyrpides N.C."/>
        </authorList>
    </citation>
    <scope>NUCLEOTIDE SEQUENCE [LARGE SCALE GENOMIC DNA]</scope>
    <source>
        <strain evidence="4">ATCC 51767 / DSM 10542 / NCFB 3025 / ST-74</strain>
    </source>
</reference>
<dbReference type="EMBL" id="CP001819">
    <property type="protein sequence ID" value="ACZ23203.1"/>
    <property type="molecule type" value="Genomic_DNA"/>
</dbReference>
<dbReference type="eggNOG" id="COG0612">
    <property type="taxonomic scope" value="Bacteria"/>
</dbReference>
<name>D1BDY2_SANKS</name>
<accession>D1BDY2</accession>
<organism evidence="3 4">
    <name type="scientific">Sanguibacter keddieii (strain ATCC 51767 / DSM 10542 / NCFB 3025 / ST-74)</name>
    <dbReference type="NCBI Taxonomy" id="446469"/>
    <lineage>
        <taxon>Bacteria</taxon>
        <taxon>Bacillati</taxon>
        <taxon>Actinomycetota</taxon>
        <taxon>Actinomycetes</taxon>
        <taxon>Micrococcales</taxon>
        <taxon>Sanguibacteraceae</taxon>
        <taxon>Sanguibacter</taxon>
    </lineage>
</organism>
<proteinExistence type="predicted"/>
<evidence type="ECO:0000259" key="2">
    <source>
        <dbReference type="Pfam" id="PF05193"/>
    </source>
</evidence>
<dbReference type="KEGG" id="ske:Sked_33080"/>
<dbReference type="SUPFAM" id="SSF63411">
    <property type="entry name" value="LuxS/MPP-like metallohydrolase"/>
    <property type="match status" value="2"/>
</dbReference>
<dbReference type="Pfam" id="PF05193">
    <property type="entry name" value="Peptidase_M16_C"/>
    <property type="match status" value="1"/>
</dbReference>
<evidence type="ECO:0000313" key="4">
    <source>
        <dbReference type="Proteomes" id="UP000000322"/>
    </source>
</evidence>
<feature type="region of interest" description="Disordered" evidence="1">
    <location>
        <begin position="401"/>
        <end position="449"/>
    </location>
</feature>
<dbReference type="Gene3D" id="3.30.830.10">
    <property type="entry name" value="Metalloenzyme, LuxS/M16 peptidase-like"/>
    <property type="match status" value="2"/>
</dbReference>
<dbReference type="STRING" id="446469.Sked_33080"/>
<dbReference type="OrthoDB" id="9811314at2"/>
<evidence type="ECO:0000313" key="3">
    <source>
        <dbReference type="EMBL" id="ACZ23203.1"/>
    </source>
</evidence>
<dbReference type="Proteomes" id="UP000000322">
    <property type="component" value="Chromosome"/>
</dbReference>
<gene>
    <name evidence="3" type="ordered locus">Sked_33080</name>
</gene>